<dbReference type="EMBL" id="BK015315">
    <property type="protein sequence ID" value="DAE00940.1"/>
    <property type="molecule type" value="Genomic_DNA"/>
</dbReference>
<sequence length="70" mass="7862">MRIANRTKPKTDFGIEVRVFTAQTGMTIKTLAELAGVKYTTLVETTTGRCAGHQLIPVVREFMENYQKEA</sequence>
<name>A0A8S5P408_9CAUD</name>
<reference evidence="1" key="1">
    <citation type="journal article" date="2021" name="Proc. Natl. Acad. Sci. U.S.A.">
        <title>A Catalog of Tens of Thousands of Viruses from Human Metagenomes Reveals Hidden Associations with Chronic Diseases.</title>
        <authorList>
            <person name="Tisza M.J."/>
            <person name="Buck C.B."/>
        </authorList>
    </citation>
    <scope>NUCLEOTIDE SEQUENCE</scope>
    <source>
        <strain evidence="1">CtNwR4</strain>
    </source>
</reference>
<dbReference type="SUPFAM" id="SSF47413">
    <property type="entry name" value="lambda repressor-like DNA-binding domains"/>
    <property type="match status" value="1"/>
</dbReference>
<proteinExistence type="predicted"/>
<evidence type="ECO:0000313" key="1">
    <source>
        <dbReference type="EMBL" id="DAE00940.1"/>
    </source>
</evidence>
<dbReference type="GO" id="GO:0003677">
    <property type="term" value="F:DNA binding"/>
    <property type="evidence" value="ECO:0007669"/>
    <property type="project" value="InterPro"/>
</dbReference>
<dbReference type="InterPro" id="IPR010982">
    <property type="entry name" value="Lambda_DNA-bd_dom_sf"/>
</dbReference>
<accession>A0A8S5P408</accession>
<organism evidence="1">
    <name type="scientific">Siphoviridae sp. ctNwR4</name>
    <dbReference type="NCBI Taxonomy" id="2825474"/>
    <lineage>
        <taxon>Viruses</taxon>
        <taxon>Duplodnaviria</taxon>
        <taxon>Heunggongvirae</taxon>
        <taxon>Uroviricota</taxon>
        <taxon>Caudoviricetes</taxon>
    </lineage>
</organism>
<protein>
    <submittedName>
        <fullName evidence="1">Regulatory protein-modification, helix-turn-helix, transcriptional regulator, DNA</fullName>
    </submittedName>
</protein>